<dbReference type="EMBL" id="JANAVB010035219">
    <property type="protein sequence ID" value="KAJ6805764.1"/>
    <property type="molecule type" value="Genomic_DNA"/>
</dbReference>
<comment type="subcellular location">
    <subcellularLocation>
        <location evidence="1">Nucleus</location>
    </subcellularLocation>
</comment>
<keyword evidence="5" id="KW-0539">Nucleus</keyword>
<evidence type="ECO:0000313" key="9">
    <source>
        <dbReference type="Proteomes" id="UP001140949"/>
    </source>
</evidence>
<dbReference type="AlphaFoldDB" id="A0AAX6ENW7"/>
<dbReference type="Pfam" id="PF13837">
    <property type="entry name" value="Myb_DNA-bind_4"/>
    <property type="match status" value="1"/>
</dbReference>
<dbReference type="InterPro" id="IPR044822">
    <property type="entry name" value="Myb_DNA-bind_4"/>
</dbReference>
<proteinExistence type="predicted"/>
<evidence type="ECO:0000256" key="2">
    <source>
        <dbReference type="ARBA" id="ARBA00023015"/>
    </source>
</evidence>
<feature type="region of interest" description="Disordered" evidence="6">
    <location>
        <begin position="95"/>
        <end position="130"/>
    </location>
</feature>
<evidence type="ECO:0000256" key="1">
    <source>
        <dbReference type="ARBA" id="ARBA00004123"/>
    </source>
</evidence>
<keyword evidence="9" id="KW-1185">Reference proteome</keyword>
<sequence length="644" mass="71374">MQSGYGGVSEIQQFMVDGCSPPSLFSITTPTPPPPNPNAAEIHHHQQNLYHFHHHHQQQQQQQQQQQHHFSHLIHPTPITQQLFHHPHQFQLFLQHHHHHQLGLQDHHDASPEPSDPPASAPGPSFLAPAMGFKLGAADESSAGGILRGDVDDGSESRLHSWHREEEESAATIKQPFWRPLDIDYINRNNKRPKSPPDESGNYSKKSKEALLLIEHAAAAAVPDNAAATGGNYKLFSELEAICKPGSGGGGGTAPNINQTGSGSALTGDDDDNPLLPECAPCPAAIDCGPDHGSDSSRGGDAQPAPPSSTNRSQKGSSGSSSRRKQRAKRRQQEQMGVVTAFFESLVKQVMDHQESLHCKFLQVMERRDQERAGREEAWRRQEAARNAGKAASRAQERALAASREAAIVSFLEKVTGEALNLPQFPVDEPRRDQECNALELYNNADGGGKLNSSRWPKAEVQALIRVRSGLETKFQEPGLKGPLWEEVSSTMAAMGYRRSAKRCKEKWENINKYFRKTKDSGKKRPQHSKTCPYFHQLDQLYAKSSSPPPSSSNVGVNNDDDDDERKDNSELLDAIVVSNDHQSYKFPDIGNEDNDNEDGVDGEEEGEGDSQEQGHDHRRHVHQGGQEEDPQHDSTFFFQRLRS</sequence>
<accession>A0AAX6ENW7</accession>
<dbReference type="PANTHER" id="PTHR21654:SF31">
    <property type="entry name" value="OS02G0104500 PROTEIN"/>
    <property type="match status" value="1"/>
</dbReference>
<dbReference type="PANTHER" id="PTHR21654">
    <property type="entry name" value="FI21293P1"/>
    <property type="match status" value="1"/>
</dbReference>
<feature type="region of interest" description="Disordered" evidence="6">
    <location>
        <begin position="542"/>
        <end position="644"/>
    </location>
</feature>
<evidence type="ECO:0000259" key="7">
    <source>
        <dbReference type="PROSITE" id="PS50090"/>
    </source>
</evidence>
<name>A0AAX6ENW7_IRIPA</name>
<evidence type="ECO:0000256" key="4">
    <source>
        <dbReference type="ARBA" id="ARBA00023163"/>
    </source>
</evidence>
<feature type="region of interest" description="Disordered" evidence="6">
    <location>
        <begin position="290"/>
        <end position="335"/>
    </location>
</feature>
<dbReference type="GO" id="GO:0003677">
    <property type="term" value="F:DNA binding"/>
    <property type="evidence" value="ECO:0007669"/>
    <property type="project" value="UniProtKB-KW"/>
</dbReference>
<comment type="caution">
    <text evidence="8">The sequence shown here is derived from an EMBL/GenBank/DDBJ whole genome shotgun (WGS) entry which is preliminary data.</text>
</comment>
<keyword evidence="4" id="KW-0804">Transcription</keyword>
<organism evidence="8 9">
    <name type="scientific">Iris pallida</name>
    <name type="common">Sweet iris</name>
    <dbReference type="NCBI Taxonomy" id="29817"/>
    <lineage>
        <taxon>Eukaryota</taxon>
        <taxon>Viridiplantae</taxon>
        <taxon>Streptophyta</taxon>
        <taxon>Embryophyta</taxon>
        <taxon>Tracheophyta</taxon>
        <taxon>Spermatophyta</taxon>
        <taxon>Magnoliopsida</taxon>
        <taxon>Liliopsida</taxon>
        <taxon>Asparagales</taxon>
        <taxon>Iridaceae</taxon>
        <taxon>Iridoideae</taxon>
        <taxon>Irideae</taxon>
        <taxon>Iris</taxon>
    </lineage>
</organism>
<dbReference type="GO" id="GO:0006355">
    <property type="term" value="P:regulation of DNA-templated transcription"/>
    <property type="evidence" value="ECO:0007669"/>
    <property type="project" value="UniProtKB-ARBA"/>
</dbReference>
<feature type="compositionally biased region" description="Acidic residues" evidence="6">
    <location>
        <begin position="591"/>
        <end position="611"/>
    </location>
</feature>
<reference evidence="8" key="1">
    <citation type="journal article" date="2023" name="GigaByte">
        <title>Genome assembly of the bearded iris, Iris pallida Lam.</title>
        <authorList>
            <person name="Bruccoleri R.E."/>
            <person name="Oakeley E.J."/>
            <person name="Faust A.M.E."/>
            <person name="Altorfer M."/>
            <person name="Dessus-Babus S."/>
            <person name="Burckhardt D."/>
            <person name="Oertli M."/>
            <person name="Naumann U."/>
            <person name="Petersen F."/>
            <person name="Wong J."/>
        </authorList>
    </citation>
    <scope>NUCLEOTIDE SEQUENCE</scope>
    <source>
        <strain evidence="8">GSM-AAB239-AS_SAM_17_03QT</strain>
    </source>
</reference>
<feature type="domain" description="Myb-like" evidence="7">
    <location>
        <begin position="448"/>
        <end position="512"/>
    </location>
</feature>
<feature type="compositionally biased region" description="Basic and acidic residues" evidence="6">
    <location>
        <begin position="149"/>
        <end position="166"/>
    </location>
</feature>
<protein>
    <submittedName>
        <fullName evidence="8">Trihelix transcription factor GTL1</fullName>
    </submittedName>
</protein>
<keyword evidence="2" id="KW-0805">Transcription regulation</keyword>
<evidence type="ECO:0000256" key="6">
    <source>
        <dbReference type="SAM" id="MobiDB-lite"/>
    </source>
</evidence>
<dbReference type="FunFam" id="1.10.10.60:FF:000092">
    <property type="entry name" value="Trihelix transcription factor GT-2"/>
    <property type="match status" value="1"/>
</dbReference>
<dbReference type="Gene3D" id="1.10.10.60">
    <property type="entry name" value="Homeodomain-like"/>
    <property type="match status" value="1"/>
</dbReference>
<feature type="region of interest" description="Disordered" evidence="6">
    <location>
        <begin position="247"/>
        <end position="278"/>
    </location>
</feature>
<dbReference type="GO" id="GO:0005634">
    <property type="term" value="C:nucleus"/>
    <property type="evidence" value="ECO:0007669"/>
    <property type="project" value="UniProtKB-SubCell"/>
</dbReference>
<reference evidence="8" key="2">
    <citation type="submission" date="2023-04" db="EMBL/GenBank/DDBJ databases">
        <authorList>
            <person name="Bruccoleri R.E."/>
            <person name="Oakeley E.J."/>
            <person name="Faust A.-M."/>
            <person name="Dessus-Babus S."/>
            <person name="Altorfer M."/>
            <person name="Burckhardt D."/>
            <person name="Oertli M."/>
            <person name="Naumann U."/>
            <person name="Petersen F."/>
            <person name="Wong J."/>
        </authorList>
    </citation>
    <scope>NUCLEOTIDE SEQUENCE</scope>
    <source>
        <strain evidence="8">GSM-AAB239-AS_SAM_17_03QT</strain>
        <tissue evidence="8">Leaf</tissue>
    </source>
</reference>
<gene>
    <name evidence="8" type="ORF">M6B38_177750</name>
</gene>
<evidence type="ECO:0000256" key="5">
    <source>
        <dbReference type="ARBA" id="ARBA00023242"/>
    </source>
</evidence>
<dbReference type="InterPro" id="IPR001005">
    <property type="entry name" value="SANT/Myb"/>
</dbReference>
<dbReference type="PROSITE" id="PS50090">
    <property type="entry name" value="MYB_LIKE"/>
    <property type="match status" value="1"/>
</dbReference>
<evidence type="ECO:0000256" key="3">
    <source>
        <dbReference type="ARBA" id="ARBA00023125"/>
    </source>
</evidence>
<keyword evidence="3" id="KW-0238">DNA-binding</keyword>
<dbReference type="CDD" id="cd12203">
    <property type="entry name" value="GT1"/>
    <property type="match status" value="1"/>
</dbReference>
<feature type="compositionally biased region" description="Low complexity" evidence="6">
    <location>
        <begin position="312"/>
        <end position="321"/>
    </location>
</feature>
<evidence type="ECO:0000313" key="8">
    <source>
        <dbReference type="EMBL" id="KAJ6805764.1"/>
    </source>
</evidence>
<dbReference type="Proteomes" id="UP001140949">
    <property type="component" value="Unassembled WGS sequence"/>
</dbReference>
<feature type="compositionally biased region" description="Polar residues" evidence="6">
    <location>
        <begin position="255"/>
        <end position="265"/>
    </location>
</feature>
<feature type="region of interest" description="Disordered" evidence="6">
    <location>
        <begin position="144"/>
        <end position="173"/>
    </location>
</feature>